<keyword evidence="2" id="KW-0539">Nucleus</keyword>
<gene>
    <name evidence="4" type="ORF">CDAUBV1_LOCUS666</name>
</gene>
<organism evidence="4 5">
    <name type="scientific">Calicophoron daubneyi</name>
    <name type="common">Rumen fluke</name>
    <name type="synonym">Paramphistomum daubneyi</name>
    <dbReference type="NCBI Taxonomy" id="300641"/>
    <lineage>
        <taxon>Eukaryota</taxon>
        <taxon>Metazoa</taxon>
        <taxon>Spiralia</taxon>
        <taxon>Lophotrochozoa</taxon>
        <taxon>Platyhelminthes</taxon>
        <taxon>Trematoda</taxon>
        <taxon>Digenea</taxon>
        <taxon>Plagiorchiida</taxon>
        <taxon>Pronocephalata</taxon>
        <taxon>Paramphistomoidea</taxon>
        <taxon>Paramphistomidae</taxon>
        <taxon>Calicophoron</taxon>
    </lineage>
</organism>
<proteinExistence type="inferred from homology"/>
<comment type="caution">
    <text evidence="4">The sequence shown here is derived from an EMBL/GenBank/DDBJ whole genome shotgun (WGS) entry which is preliminary data.</text>
</comment>
<dbReference type="AlphaFoldDB" id="A0AAV2SZ10"/>
<evidence type="ECO:0000313" key="5">
    <source>
        <dbReference type="Proteomes" id="UP001497525"/>
    </source>
</evidence>
<evidence type="ECO:0000256" key="2">
    <source>
        <dbReference type="ARBA" id="ARBA00023242"/>
    </source>
</evidence>
<evidence type="ECO:0008006" key="6">
    <source>
        <dbReference type="Google" id="ProtNLM"/>
    </source>
</evidence>
<comment type="subcellular location">
    <subcellularLocation>
        <location evidence="1">Nucleus</location>
    </subcellularLocation>
</comment>
<accession>A0AAV2SZ10</accession>
<dbReference type="Gene3D" id="1.25.10.10">
    <property type="entry name" value="Leucine-rich Repeat Variant"/>
    <property type="match status" value="1"/>
</dbReference>
<protein>
    <recommendedName>
        <fullName evidence="6">Protein SAAL1</fullName>
    </recommendedName>
</protein>
<dbReference type="PANTHER" id="PTHR23424">
    <property type="entry name" value="SERUM AMYLOID A"/>
    <property type="match status" value="1"/>
</dbReference>
<evidence type="ECO:0000256" key="1">
    <source>
        <dbReference type="ARBA" id="ARBA00004123"/>
    </source>
</evidence>
<dbReference type="InterPro" id="IPR016024">
    <property type="entry name" value="ARM-type_fold"/>
</dbReference>
<dbReference type="InterPro" id="IPR052464">
    <property type="entry name" value="Synovial_Prolif_Regulator"/>
</dbReference>
<comment type="similarity">
    <text evidence="3">Belongs to the SAAL1 family.</text>
</comment>
<dbReference type="Proteomes" id="UP001497525">
    <property type="component" value="Unassembled WGS sequence"/>
</dbReference>
<dbReference type="InterPro" id="IPR011989">
    <property type="entry name" value="ARM-like"/>
</dbReference>
<dbReference type="PANTHER" id="PTHR23424:SF23">
    <property type="entry name" value="PROTEIN SAAL1"/>
    <property type="match status" value="1"/>
</dbReference>
<reference evidence="4" key="1">
    <citation type="submission" date="2024-06" db="EMBL/GenBank/DDBJ databases">
        <authorList>
            <person name="Liu X."/>
            <person name="Lenzi L."/>
            <person name="Haldenby T S."/>
            <person name="Uol C."/>
        </authorList>
    </citation>
    <scope>NUCLEOTIDE SEQUENCE</scope>
</reference>
<dbReference type="EMBL" id="CAXLJL010000002">
    <property type="protein sequence ID" value="CAL5129640.1"/>
    <property type="molecule type" value="Genomic_DNA"/>
</dbReference>
<dbReference type="SUPFAM" id="SSF48371">
    <property type="entry name" value="ARM repeat"/>
    <property type="match status" value="1"/>
</dbReference>
<name>A0AAV2SZ10_CALDB</name>
<sequence>MSFRNPSPPHGLDGNFQNVDNIGDTAYSKRWLFTLVMDVMKLLSEERDNPDTSPKELDKDIEKKMCCLWDLTINHDIIPYLEEFDIVTVFTDCLTCHRYPRLLEISSGILANLAYEPKACQKMCDNENFVNRVINLFYCRDTPTLTEVCRLVQTVLASDKLSAIWIDAIRFQADFIENLLFILTSSTNGHLLIAVIRLLDAITREDDSLAEIWCGSELLKALLVAQHQMKWVQGNEVEIIHRLLYTFSSNVTGVTALMNSFDELLPTFGVYLRKVCEDEPHLIPFPSYYNSLRAIIPVIDAVLASTTPPEGLSCFASDETVLPNLIYVALGCQQQVNDNPLVRGILADLNVLFKDLVKSTDETLQVLMSSTDDLDKLDANFVKNLQWIRDLEKSESTTLREAFATCCLNDGENETRSQLIRTCNRLKLPLLMETVTDD</sequence>
<evidence type="ECO:0000256" key="3">
    <source>
        <dbReference type="ARBA" id="ARBA00038401"/>
    </source>
</evidence>
<evidence type="ECO:0000313" key="4">
    <source>
        <dbReference type="EMBL" id="CAL5129640.1"/>
    </source>
</evidence>
<dbReference type="GO" id="GO:0005634">
    <property type="term" value="C:nucleus"/>
    <property type="evidence" value="ECO:0007669"/>
    <property type="project" value="UniProtKB-SubCell"/>
</dbReference>